<dbReference type="PROSITE" id="PS50878">
    <property type="entry name" value="RT_POL"/>
    <property type="match status" value="1"/>
</dbReference>
<reference evidence="3" key="1">
    <citation type="submission" date="2013-03" db="EMBL/GenBank/DDBJ databases">
        <authorList>
            <person name="Jeffery W."/>
            <person name="Warren W."/>
            <person name="Wilson R.K."/>
        </authorList>
    </citation>
    <scope>NUCLEOTIDE SEQUENCE</scope>
    <source>
        <strain evidence="3">female</strain>
    </source>
</reference>
<dbReference type="InterPro" id="IPR043502">
    <property type="entry name" value="DNA/RNA_pol_sf"/>
</dbReference>
<evidence type="ECO:0000259" key="1">
    <source>
        <dbReference type="PROSITE" id="PS50878"/>
    </source>
</evidence>
<dbReference type="InterPro" id="IPR000477">
    <property type="entry name" value="RT_dom"/>
</dbReference>
<proteinExistence type="predicted"/>
<keyword evidence="3" id="KW-1185">Reference proteome</keyword>
<evidence type="ECO:0000313" key="2">
    <source>
        <dbReference type="Ensembl" id="ENSAMXP00000029487.1"/>
    </source>
</evidence>
<protein>
    <recommendedName>
        <fullName evidence="1">Reverse transcriptase domain-containing protein</fullName>
    </recommendedName>
</protein>
<evidence type="ECO:0000313" key="3">
    <source>
        <dbReference type="Proteomes" id="UP000018467"/>
    </source>
</evidence>
<dbReference type="SUPFAM" id="SSF56672">
    <property type="entry name" value="DNA/RNA polymerases"/>
    <property type="match status" value="1"/>
</dbReference>
<reference evidence="2" key="3">
    <citation type="submission" date="2025-08" db="UniProtKB">
        <authorList>
            <consortium name="Ensembl"/>
        </authorList>
    </citation>
    <scope>IDENTIFICATION</scope>
</reference>
<accession>A0A3B1IHX1</accession>
<dbReference type="InParanoid" id="A0A3B1IHX1"/>
<organism evidence="2 3">
    <name type="scientific">Astyanax mexicanus</name>
    <name type="common">Blind cave fish</name>
    <name type="synonym">Astyanax fasciatus mexicanus</name>
    <dbReference type="NCBI Taxonomy" id="7994"/>
    <lineage>
        <taxon>Eukaryota</taxon>
        <taxon>Metazoa</taxon>
        <taxon>Chordata</taxon>
        <taxon>Craniata</taxon>
        <taxon>Vertebrata</taxon>
        <taxon>Euteleostomi</taxon>
        <taxon>Actinopterygii</taxon>
        <taxon>Neopterygii</taxon>
        <taxon>Teleostei</taxon>
        <taxon>Ostariophysi</taxon>
        <taxon>Characiformes</taxon>
        <taxon>Characoidei</taxon>
        <taxon>Acestrorhamphidae</taxon>
        <taxon>Acestrorhamphinae</taxon>
        <taxon>Astyanax</taxon>
    </lineage>
</organism>
<dbReference type="Bgee" id="ENSAMXG00000035582">
    <property type="expression patterns" value="Expressed in mesonephros and 1 other cell type or tissue"/>
</dbReference>
<dbReference type="AlphaFoldDB" id="A0A3B1IHX1"/>
<feature type="domain" description="Reverse transcriptase" evidence="1">
    <location>
        <begin position="49"/>
        <end position="315"/>
    </location>
</feature>
<dbReference type="Proteomes" id="UP000018467">
    <property type="component" value="Unassembled WGS sequence"/>
</dbReference>
<dbReference type="PANTHER" id="PTHR33332">
    <property type="entry name" value="REVERSE TRANSCRIPTASE DOMAIN-CONTAINING PROTEIN"/>
    <property type="match status" value="1"/>
</dbReference>
<reference evidence="3" key="2">
    <citation type="journal article" date="2014" name="Nat. Commun.">
        <title>The cavefish genome reveals candidate genes for eye loss.</title>
        <authorList>
            <person name="McGaugh S.E."/>
            <person name="Gross J.B."/>
            <person name="Aken B."/>
            <person name="Blin M."/>
            <person name="Borowsky R."/>
            <person name="Chalopin D."/>
            <person name="Hinaux H."/>
            <person name="Jeffery W.R."/>
            <person name="Keene A."/>
            <person name="Ma L."/>
            <person name="Minx P."/>
            <person name="Murphy D."/>
            <person name="O'Quin K.E."/>
            <person name="Retaux S."/>
            <person name="Rohner N."/>
            <person name="Searle S.M."/>
            <person name="Stahl B.A."/>
            <person name="Tabin C."/>
            <person name="Volff J.N."/>
            <person name="Yoshizawa M."/>
            <person name="Warren W.C."/>
        </authorList>
    </citation>
    <scope>NUCLEOTIDE SEQUENCE [LARGE SCALE GENOMIC DNA]</scope>
    <source>
        <strain evidence="3">female</strain>
    </source>
</reference>
<dbReference type="GeneTree" id="ENSGT01060000248530"/>
<dbReference type="Pfam" id="PF00078">
    <property type="entry name" value="RVT_1"/>
    <property type="match status" value="1"/>
</dbReference>
<reference evidence="2" key="4">
    <citation type="submission" date="2025-09" db="UniProtKB">
        <authorList>
            <consortium name="Ensembl"/>
        </authorList>
    </citation>
    <scope>IDENTIFICATION</scope>
</reference>
<dbReference type="Ensembl" id="ENSAMXT00000053320.1">
    <property type="protein sequence ID" value="ENSAMXP00000029487.1"/>
    <property type="gene ID" value="ENSAMXG00000035582.1"/>
</dbReference>
<sequence>MRPTDNDEVYKIVMELKTSHTVGVDNISSKILKFIINEIMEPLVYSINLSLNCGVVPEMTKIARIVPIYKSGDKNDFQNYRPISILPVLSKVLERVVYSRLSNFLEKYEILTPSQYGFRKKCTTSMAILDLLEKANEAIEQGECGIGVFLDLSKAFDTIDFGILLQKLQYYGIRGIAASWFKSYLYGRKQYHKSEYQIMEYGVPQGSILGPLLFILYINDFIFSSSILHKILFADDTNLFLSHKNINYLVNILNDELNKVDIWFKCNKLSLNIKKTNFIIFRSQRNQSNMEHIKIEINGSPITRVSSTRFLGIHMDEFLNFRSHIDELIKKLSKYVGLFLKLRQFLPGEALLTLYRTLFEPHLNYCNIIWSNTFSCHLRKLHILQKKIIRIISWASSDAPSDPLFCKLGLLKITELNIFHNACVMYSVVNKLNDRLCYLIPIYLPSHAYQTRKKHYIMGKKRKLKCTSLSVVCKGPQVWNDIDIDLQMSQTIHVFKRRLRRRLLLKYA</sequence>
<dbReference type="CDD" id="cd01650">
    <property type="entry name" value="RT_nLTR_like"/>
    <property type="match status" value="1"/>
</dbReference>
<name>A0A3B1IHX1_ASTMX</name>